<reference evidence="1 2" key="1">
    <citation type="submission" date="2013-02" db="EMBL/GenBank/DDBJ databases">
        <title>The Genome Sequence of Acinetobacter sp. CIP 70.18.</title>
        <authorList>
            <consortium name="The Broad Institute Genome Sequencing Platform"/>
            <consortium name="The Broad Institute Genome Sequencing Center for Infectious Disease"/>
            <person name="Cerqueira G."/>
            <person name="Feldgarden M."/>
            <person name="Courvalin P."/>
            <person name="Perichon B."/>
            <person name="Grillot-Courvalin C."/>
            <person name="Clermont D."/>
            <person name="Rocha E."/>
            <person name="Yoon E.-J."/>
            <person name="Nemec A."/>
            <person name="Walker B."/>
            <person name="Young S.K."/>
            <person name="Zeng Q."/>
            <person name="Gargeya S."/>
            <person name="Fitzgerald M."/>
            <person name="Haas B."/>
            <person name="Abouelleil A."/>
            <person name="Alvarado L."/>
            <person name="Arachchi H.M."/>
            <person name="Berlin A.M."/>
            <person name="Chapman S.B."/>
            <person name="Dewar J."/>
            <person name="Goldberg J."/>
            <person name="Griggs A."/>
            <person name="Gujja S."/>
            <person name="Hansen M."/>
            <person name="Howarth C."/>
            <person name="Imamovic A."/>
            <person name="Larimer J."/>
            <person name="McCowan C."/>
            <person name="Murphy C."/>
            <person name="Neiman D."/>
            <person name="Pearson M."/>
            <person name="Priest M."/>
            <person name="Roberts A."/>
            <person name="Saif S."/>
            <person name="Shea T."/>
            <person name="Sisk P."/>
            <person name="Sykes S."/>
            <person name="Wortman J."/>
            <person name="Nusbaum C."/>
            <person name="Birren B."/>
        </authorList>
    </citation>
    <scope>NUCLEOTIDE SEQUENCE [LARGE SCALE GENOMIC DNA]</scope>
    <source>
        <strain evidence="1 2">CIP 70.18</strain>
    </source>
</reference>
<comment type="caution">
    <text evidence="1">The sequence shown here is derived from an EMBL/GenBank/DDBJ whole genome shotgun (WGS) entry which is preliminary data.</text>
</comment>
<evidence type="ECO:0000313" key="2">
    <source>
        <dbReference type="Proteomes" id="UP000013084"/>
    </source>
</evidence>
<proteinExistence type="predicted"/>
<evidence type="ECO:0000313" key="1">
    <source>
        <dbReference type="EMBL" id="ENX53234.1"/>
    </source>
</evidence>
<dbReference type="Proteomes" id="UP000013084">
    <property type="component" value="Unassembled WGS sequence"/>
</dbReference>
<organism evidence="1 2">
    <name type="scientific">Acinetobacter higginsii</name>
    <dbReference type="NCBI Taxonomy" id="70347"/>
    <lineage>
        <taxon>Bacteria</taxon>
        <taxon>Pseudomonadati</taxon>
        <taxon>Pseudomonadota</taxon>
        <taxon>Gammaproteobacteria</taxon>
        <taxon>Moraxellales</taxon>
        <taxon>Moraxellaceae</taxon>
        <taxon>Acinetobacter</taxon>
    </lineage>
</organism>
<gene>
    <name evidence="1" type="ORF">F902_04103</name>
</gene>
<dbReference type="HOGENOM" id="CLU_2505263_0_0_6"/>
<name>N9R5A4_9GAMM</name>
<accession>N9R5A4</accession>
<sequence length="85" mass="10494">MTSILDLKKTIENFGGVERIHEAQMKQDRWDVYCWETKHWYTSRYWAKFMQDKYTGVTMHELVCTQHDYEKLMHRLEIFNNDTQD</sequence>
<keyword evidence="2" id="KW-1185">Reference proteome</keyword>
<dbReference type="PATRIC" id="fig|1217700.3.peg.3984"/>
<dbReference type="AlphaFoldDB" id="N9R5A4"/>
<dbReference type="EMBL" id="APRN01000042">
    <property type="protein sequence ID" value="ENX53234.1"/>
    <property type="molecule type" value="Genomic_DNA"/>
</dbReference>
<dbReference type="RefSeq" id="WP_005206282.1">
    <property type="nucleotide sequence ID" value="NZ_KB850073.1"/>
</dbReference>
<protein>
    <submittedName>
        <fullName evidence="1">Uncharacterized protein</fullName>
    </submittedName>
</protein>